<dbReference type="Gene3D" id="1.10.100.10">
    <property type="entry name" value="Insulin-like"/>
    <property type="match status" value="1"/>
</dbReference>
<keyword evidence="4 8" id="KW-0964">Secreted</keyword>
<dbReference type="OrthoDB" id="8784777at2759"/>
<keyword evidence="6" id="KW-0372">Hormone</keyword>
<evidence type="ECO:0000256" key="2">
    <source>
        <dbReference type="ARBA" id="ARBA00009034"/>
    </source>
</evidence>
<dbReference type="PRINTS" id="PR02004">
    <property type="entry name" value="RELAXIN"/>
</dbReference>
<reference evidence="11 12" key="1">
    <citation type="journal article" date="2007" name="Nature">
        <title>Genome of the marsupial Monodelphis domestica reveals innovation in non-coding sequences.</title>
        <authorList>
            <person name="Mikkelsen T.S."/>
            <person name="Wakefield M.J."/>
            <person name="Aken B."/>
            <person name="Amemiya C.T."/>
            <person name="Chang J.L."/>
            <person name="Duke S."/>
            <person name="Garber M."/>
            <person name="Gentles A.J."/>
            <person name="Goodstadt L."/>
            <person name="Heger A."/>
            <person name="Jurka J."/>
            <person name="Kamal M."/>
            <person name="Mauceli E."/>
            <person name="Searle S.M."/>
            <person name="Sharpe T."/>
            <person name="Baker M.L."/>
            <person name="Batzer M.A."/>
            <person name="Benos P.V."/>
            <person name="Belov K."/>
            <person name="Clamp M."/>
            <person name="Cook A."/>
            <person name="Cuff J."/>
            <person name="Das R."/>
            <person name="Davidow L."/>
            <person name="Deakin J.E."/>
            <person name="Fazzari M.J."/>
            <person name="Glass J.L."/>
            <person name="Grabherr M."/>
            <person name="Greally J.M."/>
            <person name="Gu W."/>
            <person name="Hore T.A."/>
            <person name="Huttley G.A."/>
            <person name="Kleber M."/>
            <person name="Jirtle R.L."/>
            <person name="Koina E."/>
            <person name="Lee J.T."/>
            <person name="Mahony S."/>
            <person name="Marra M.A."/>
            <person name="Miller R.D."/>
            <person name="Nicholls R.D."/>
            <person name="Oda M."/>
            <person name="Papenfuss A.T."/>
            <person name="Parra Z.E."/>
            <person name="Pollock D.D."/>
            <person name="Ray D.A."/>
            <person name="Schein J.E."/>
            <person name="Speed T.P."/>
            <person name="Thompson K."/>
            <person name="VandeBerg J.L."/>
            <person name="Wade C.M."/>
            <person name="Walker J.A."/>
            <person name="Waters P.D."/>
            <person name="Webber C."/>
            <person name="Weidman J.R."/>
            <person name="Xie X."/>
            <person name="Zody M.C."/>
            <person name="Baldwin J."/>
            <person name="Abdouelleil A."/>
            <person name="Abdulkadir J."/>
            <person name="Abebe A."/>
            <person name="Abera B."/>
            <person name="Abreu J."/>
            <person name="Acer S.C."/>
            <person name="Aftuck L."/>
            <person name="Alexander A."/>
            <person name="An P."/>
            <person name="Anderson E."/>
            <person name="Anderson S."/>
            <person name="Arachi H."/>
            <person name="Azer M."/>
            <person name="Bachantsang P."/>
            <person name="Barry A."/>
            <person name="Bayul T."/>
            <person name="Berlin A."/>
            <person name="Bessette D."/>
            <person name="Bloom T."/>
            <person name="Bloom T."/>
            <person name="Boguslavskiy L."/>
            <person name="Bonnet C."/>
            <person name="Boukhgalter B."/>
            <person name="Bourzgui I."/>
            <person name="Brown A."/>
            <person name="Cahill P."/>
            <person name="Channer S."/>
            <person name="Cheshatsang Y."/>
            <person name="Chuda L."/>
            <person name="Citroen M."/>
            <person name="Collymore A."/>
            <person name="Cooke P."/>
            <person name="Costello M."/>
            <person name="D'Aco K."/>
            <person name="Daza R."/>
            <person name="De Haan G."/>
            <person name="DeGray S."/>
            <person name="DeMaso C."/>
            <person name="Dhargay N."/>
            <person name="Dooley K."/>
            <person name="Dooley E."/>
            <person name="Doricent M."/>
            <person name="Dorje P."/>
            <person name="Dorjee K."/>
            <person name="Dupes A."/>
            <person name="Elong R."/>
            <person name="Falk J."/>
            <person name="Farina A."/>
            <person name="Faro S."/>
            <person name="Ferguson D."/>
            <person name="Fisher S."/>
            <person name="Foley C.D."/>
            <person name="Franke A."/>
            <person name="Friedrich D."/>
            <person name="Gadbois L."/>
            <person name="Gearin G."/>
            <person name="Gearin C.R."/>
            <person name="Giannoukos G."/>
            <person name="Goode T."/>
            <person name="Graham J."/>
            <person name="Grandbois E."/>
            <person name="Grewal S."/>
            <person name="Gyaltsen K."/>
            <person name="Hafez N."/>
            <person name="Hagos B."/>
            <person name="Hall J."/>
            <person name="Henson C."/>
            <person name="Hollinger A."/>
            <person name="Honan T."/>
            <person name="Huard M.D."/>
            <person name="Hughes L."/>
            <person name="Hurhula B."/>
            <person name="Husby M.E."/>
            <person name="Kamat A."/>
            <person name="Kanga B."/>
            <person name="Kashin S."/>
            <person name="Khazanovich D."/>
            <person name="Kisner P."/>
            <person name="Lance K."/>
            <person name="Lara M."/>
            <person name="Lee W."/>
            <person name="Lennon N."/>
            <person name="Letendre F."/>
            <person name="LeVine R."/>
            <person name="Lipovsky A."/>
            <person name="Liu X."/>
            <person name="Liu J."/>
            <person name="Liu S."/>
            <person name="Lokyitsang T."/>
            <person name="Lokyitsang Y."/>
            <person name="Lubonja R."/>
            <person name="Lui A."/>
            <person name="MacDonald P."/>
            <person name="Magnisalis V."/>
            <person name="Maru K."/>
            <person name="Matthews C."/>
            <person name="McCusker W."/>
            <person name="McDonough S."/>
            <person name="Mehta T."/>
            <person name="Meldrim J."/>
            <person name="Meneus L."/>
            <person name="Mihai O."/>
            <person name="Mihalev A."/>
            <person name="Mihova T."/>
            <person name="Mittelman R."/>
            <person name="Mlenga V."/>
            <person name="Montmayeur A."/>
            <person name="Mulrain L."/>
            <person name="Navidi A."/>
            <person name="Naylor J."/>
            <person name="Negash T."/>
            <person name="Nguyen T."/>
            <person name="Nguyen N."/>
            <person name="Nicol R."/>
            <person name="Norbu C."/>
            <person name="Norbu N."/>
            <person name="Novod N."/>
            <person name="O'Neill B."/>
            <person name="Osman S."/>
            <person name="Markiewicz E."/>
            <person name="Oyono O.L."/>
            <person name="Patti C."/>
            <person name="Phunkhang P."/>
            <person name="Pierre F."/>
            <person name="Priest M."/>
            <person name="Raghuraman S."/>
            <person name="Rege F."/>
            <person name="Reyes R."/>
            <person name="Rise C."/>
            <person name="Rogov P."/>
            <person name="Ross K."/>
            <person name="Ryan E."/>
            <person name="Settipalli S."/>
            <person name="Shea T."/>
            <person name="Sherpa N."/>
            <person name="Shi L."/>
            <person name="Shih D."/>
            <person name="Sparrow T."/>
            <person name="Spaulding J."/>
            <person name="Stalker J."/>
            <person name="Stange-Thomann N."/>
            <person name="Stavropoulos S."/>
            <person name="Stone C."/>
            <person name="Strader C."/>
            <person name="Tesfaye S."/>
            <person name="Thomson T."/>
            <person name="Thoulutsang Y."/>
            <person name="Thoulutsang D."/>
            <person name="Topham K."/>
            <person name="Topping I."/>
            <person name="Tsamla T."/>
            <person name="Vassiliev H."/>
            <person name="Vo A."/>
            <person name="Wangchuk T."/>
            <person name="Wangdi T."/>
            <person name="Weiand M."/>
            <person name="Wilkinson J."/>
            <person name="Wilson A."/>
            <person name="Yadav S."/>
            <person name="Young G."/>
            <person name="Yu Q."/>
            <person name="Zembek L."/>
            <person name="Zhong D."/>
            <person name="Zimmer A."/>
            <person name="Zwirko Z."/>
            <person name="Jaffe D.B."/>
            <person name="Alvarez P."/>
            <person name="Brockman W."/>
            <person name="Butler J."/>
            <person name="Chin C."/>
            <person name="Gnerre S."/>
            <person name="MacCallum I."/>
            <person name="Graves J.A."/>
            <person name="Ponting C.P."/>
            <person name="Breen M."/>
            <person name="Samollow P.B."/>
            <person name="Lander E.S."/>
            <person name="Lindblad-Toh K."/>
        </authorList>
    </citation>
    <scope>NUCLEOTIDE SEQUENCE [LARGE SCALE GENOMIC DNA]</scope>
</reference>
<evidence type="ECO:0000256" key="8">
    <source>
        <dbReference type="RuleBase" id="RU000406"/>
    </source>
</evidence>
<dbReference type="STRING" id="13616.ENSMODP00000042522"/>
<dbReference type="InterPro" id="IPR022421">
    <property type="entry name" value="Relaxin"/>
</dbReference>
<name>A0A5F8G4Z5_MONDO</name>
<comment type="subcellular location">
    <subcellularLocation>
        <location evidence="1 8">Secreted</location>
    </subcellularLocation>
</comment>
<dbReference type="InterPro" id="IPR022353">
    <property type="entry name" value="Insulin_CS"/>
</dbReference>
<dbReference type="GO" id="GO:0005576">
    <property type="term" value="C:extracellular region"/>
    <property type="evidence" value="ECO:0007669"/>
    <property type="project" value="UniProtKB-SubCell"/>
</dbReference>
<dbReference type="Pfam" id="PF00049">
    <property type="entry name" value="Insulin"/>
    <property type="match status" value="1"/>
</dbReference>
<dbReference type="Proteomes" id="UP000002280">
    <property type="component" value="Chromosome 6"/>
</dbReference>
<dbReference type="PRINTS" id="PR00276">
    <property type="entry name" value="INSULINFAMLY"/>
</dbReference>
<evidence type="ECO:0000256" key="3">
    <source>
        <dbReference type="ARBA" id="ARBA00011207"/>
    </source>
</evidence>
<evidence type="ECO:0000256" key="5">
    <source>
        <dbReference type="ARBA" id="ARBA00022685"/>
    </source>
</evidence>
<dbReference type="InParanoid" id="A0A5F8G4Z5"/>
<dbReference type="PROSITE" id="PS00262">
    <property type="entry name" value="INSULIN"/>
    <property type="match status" value="1"/>
</dbReference>
<comment type="similarity">
    <text evidence="2 8">Belongs to the insulin family.</text>
</comment>
<feature type="signal peptide" evidence="9">
    <location>
        <begin position="1"/>
        <end position="26"/>
    </location>
</feature>
<sequence length="193" mass="22340">MLPSLLFSHLLGVWLLLSFFPGELGAQKFEDTPMKLCGREFIRAVIFTCGGSRWKRISMMQKNPEPQQEDQIPEEMFIPRSGDVEKVKLEPEFIPGWKEGQIPLPNRGWDSLKNMLYDHNEDSIPTKEEILMGYDEFKEAIEKNKNEIKAIDPLEQYDFMWGTHTRKKRDSSTGIADYCCQVSCTKNDIAKLC</sequence>
<dbReference type="OMA" id="KCCLIGC"/>
<dbReference type="PANTHER" id="PTHR12004:SF13">
    <property type="entry name" value="PRORELAXIN H2"/>
    <property type="match status" value="1"/>
</dbReference>
<dbReference type="RefSeq" id="XP_007499371.1">
    <property type="nucleotide sequence ID" value="XM_007499309.3"/>
</dbReference>
<dbReference type="SMART" id="SM00078">
    <property type="entry name" value="IlGF"/>
    <property type="match status" value="1"/>
</dbReference>
<evidence type="ECO:0000259" key="10">
    <source>
        <dbReference type="SMART" id="SM00078"/>
    </source>
</evidence>
<dbReference type="InterPro" id="IPR022352">
    <property type="entry name" value="Ins/IGF/rlx"/>
</dbReference>
<dbReference type="GeneTree" id="ENSGT00940000154434"/>
<dbReference type="GeneID" id="100017963"/>
<keyword evidence="5" id="KW-0165">Cleavage on pair of basic residues</keyword>
<evidence type="ECO:0000313" key="12">
    <source>
        <dbReference type="Proteomes" id="UP000002280"/>
    </source>
</evidence>
<dbReference type="AlphaFoldDB" id="A0A5F8G4Z5"/>
<dbReference type="InterPro" id="IPR036438">
    <property type="entry name" value="Insulin-like_sf"/>
</dbReference>
<evidence type="ECO:0000256" key="6">
    <source>
        <dbReference type="ARBA" id="ARBA00022702"/>
    </source>
</evidence>
<evidence type="ECO:0000256" key="7">
    <source>
        <dbReference type="ARBA" id="ARBA00023157"/>
    </source>
</evidence>
<dbReference type="SUPFAM" id="SSF56994">
    <property type="entry name" value="Insulin-like"/>
    <property type="match status" value="1"/>
</dbReference>
<dbReference type="PANTHER" id="PTHR12004">
    <property type="entry name" value="RELAXIN"/>
    <property type="match status" value="1"/>
</dbReference>
<dbReference type="FunCoup" id="A0A5F8G4Z5">
    <property type="interactions" value="75"/>
</dbReference>
<evidence type="ECO:0000313" key="11">
    <source>
        <dbReference type="Ensembl" id="ENSMODP00000042522.1"/>
    </source>
</evidence>
<gene>
    <name evidence="11" type="primary">RFLB</name>
</gene>
<keyword evidence="9" id="KW-0732">Signal</keyword>
<dbReference type="InterPro" id="IPR016179">
    <property type="entry name" value="Insulin-like"/>
</dbReference>
<dbReference type="InterPro" id="IPR051042">
    <property type="entry name" value="Repro_Hormone_Insulin-like"/>
</dbReference>
<protein>
    <recommendedName>
        <fullName evidence="10">Insulin-like domain-containing protein</fullName>
    </recommendedName>
</protein>
<dbReference type="CTD" id="779943"/>
<evidence type="ECO:0000256" key="9">
    <source>
        <dbReference type="SAM" id="SignalP"/>
    </source>
</evidence>
<dbReference type="GO" id="GO:0005179">
    <property type="term" value="F:hormone activity"/>
    <property type="evidence" value="ECO:0007669"/>
    <property type="project" value="UniProtKB-KW"/>
</dbReference>
<organism evidence="11 12">
    <name type="scientific">Monodelphis domestica</name>
    <name type="common">Gray short-tailed opossum</name>
    <dbReference type="NCBI Taxonomy" id="13616"/>
    <lineage>
        <taxon>Eukaryota</taxon>
        <taxon>Metazoa</taxon>
        <taxon>Chordata</taxon>
        <taxon>Craniata</taxon>
        <taxon>Vertebrata</taxon>
        <taxon>Euteleostomi</taxon>
        <taxon>Mammalia</taxon>
        <taxon>Metatheria</taxon>
        <taxon>Didelphimorphia</taxon>
        <taxon>Didelphidae</taxon>
        <taxon>Monodelphis</taxon>
    </lineage>
</organism>
<keyword evidence="12" id="KW-1185">Reference proteome</keyword>
<dbReference type="CDD" id="cd04365">
    <property type="entry name" value="IlGF_relaxin_like"/>
    <property type="match status" value="1"/>
</dbReference>
<keyword evidence="7" id="KW-1015">Disulfide bond</keyword>
<dbReference type="Bgee" id="ENSMODG00000048062">
    <property type="expression patterns" value="Expressed in spermatid and 12 other cell types or tissues"/>
</dbReference>
<comment type="subunit">
    <text evidence="3">Heterodimer of a B chain and an A chain linked by two disulfide bonds.</text>
</comment>
<accession>A0A5F8G4Z5</accession>
<feature type="domain" description="Insulin-like" evidence="10">
    <location>
        <begin position="34"/>
        <end position="193"/>
    </location>
</feature>
<feature type="chain" id="PRO_5023847474" description="Insulin-like domain-containing protein" evidence="9">
    <location>
        <begin position="27"/>
        <end position="193"/>
    </location>
</feature>
<evidence type="ECO:0000256" key="4">
    <source>
        <dbReference type="ARBA" id="ARBA00022525"/>
    </source>
</evidence>
<dbReference type="Ensembl" id="ENSMODT00000072262.1">
    <property type="protein sequence ID" value="ENSMODP00000042522.1"/>
    <property type="gene ID" value="ENSMODG00000048062.1"/>
</dbReference>
<proteinExistence type="inferred from homology"/>
<reference evidence="11" key="2">
    <citation type="submission" date="2025-08" db="UniProtKB">
        <authorList>
            <consortium name="Ensembl"/>
        </authorList>
    </citation>
    <scope>IDENTIFICATION</scope>
</reference>
<evidence type="ECO:0000256" key="1">
    <source>
        <dbReference type="ARBA" id="ARBA00004613"/>
    </source>
</evidence>
<reference evidence="11" key="3">
    <citation type="submission" date="2025-09" db="UniProtKB">
        <authorList>
            <consortium name="Ensembl"/>
        </authorList>
    </citation>
    <scope>IDENTIFICATION</scope>
</reference>